<dbReference type="Proteomes" id="UP000006327">
    <property type="component" value="Unassembled WGS sequence"/>
</dbReference>
<organism evidence="2 3">
    <name type="scientific">Paraglaciecola arctica BSs20135</name>
    <dbReference type="NCBI Taxonomy" id="493475"/>
    <lineage>
        <taxon>Bacteria</taxon>
        <taxon>Pseudomonadati</taxon>
        <taxon>Pseudomonadota</taxon>
        <taxon>Gammaproteobacteria</taxon>
        <taxon>Alteromonadales</taxon>
        <taxon>Alteromonadaceae</taxon>
        <taxon>Paraglaciecola</taxon>
    </lineage>
</organism>
<dbReference type="Pfam" id="PF17680">
    <property type="entry name" value="FlgO"/>
    <property type="match status" value="1"/>
</dbReference>
<dbReference type="STRING" id="493475.GARC_2955"/>
<reference evidence="2 3" key="1">
    <citation type="journal article" date="2017" name="Antonie Van Leeuwenhoek">
        <title>Rhizobium rhizosphaerae sp. nov., a novel species isolated from rice rhizosphere.</title>
        <authorList>
            <person name="Zhao J.J."/>
            <person name="Zhang J."/>
            <person name="Zhang R.J."/>
            <person name="Zhang C.W."/>
            <person name="Yin H.Q."/>
            <person name="Zhang X.X."/>
        </authorList>
    </citation>
    <scope>NUCLEOTIDE SEQUENCE [LARGE SCALE GENOMIC DNA]</scope>
    <source>
        <strain evidence="2 3">BSs20135</strain>
    </source>
</reference>
<keyword evidence="3" id="KW-1185">Reference proteome</keyword>
<evidence type="ECO:0000313" key="2">
    <source>
        <dbReference type="EMBL" id="GAC19918.1"/>
    </source>
</evidence>
<comment type="caution">
    <text evidence="2">The sequence shown here is derived from an EMBL/GenBank/DDBJ whole genome shotgun (WGS) entry which is preliminary data.</text>
</comment>
<proteinExistence type="predicted"/>
<dbReference type="AlphaFoldDB" id="K6YT92"/>
<sequence>MASFMLVKFKETYKVNLVKYSYILLCCGCITLSGCQTFDTQIEKQATTLENTDSFNVKVTGLVDRLTSNNSYDYKAKSTLVTTFVWSDTLTYKDIVHPFKKLGHQLAESIKVKLVQKNAQVLEHKSANFVSMDKNASYFLSRDTDNLNTNINAHYILAGTFTESNGGTMVYAEVIEFNSGKIVSAAEEFIPTSYFGPINVMSSHDGMLYRNENLR</sequence>
<accession>K6YT92</accession>
<name>K6YT92_9ALTE</name>
<gene>
    <name evidence="2" type="ORF">GARC_2955</name>
</gene>
<dbReference type="InterPro" id="IPR041215">
    <property type="entry name" value="FlgO_dom"/>
</dbReference>
<evidence type="ECO:0000313" key="3">
    <source>
        <dbReference type="Proteomes" id="UP000006327"/>
    </source>
</evidence>
<feature type="domain" description="FlgO" evidence="1">
    <location>
        <begin position="62"/>
        <end position="193"/>
    </location>
</feature>
<evidence type="ECO:0000259" key="1">
    <source>
        <dbReference type="Pfam" id="PF17680"/>
    </source>
</evidence>
<dbReference type="eggNOG" id="COG5616">
    <property type="taxonomic scope" value="Bacteria"/>
</dbReference>
<dbReference type="EMBL" id="BAEO01000042">
    <property type="protein sequence ID" value="GAC19918.1"/>
    <property type="molecule type" value="Genomic_DNA"/>
</dbReference>
<protein>
    <recommendedName>
        <fullName evidence="1">FlgO domain-containing protein</fullName>
    </recommendedName>
</protein>